<accession>A0A443S4W3</accession>
<gene>
    <name evidence="2" type="ORF">B4U80_10330</name>
</gene>
<sequence length="208" mass="23573">VDVNYFRTLVSSENSKLEALCKVWTAIAEKENVSEDVLGQINSVKGQALLLMSERFKQFKGLIDDCENKTSEKEITSLDLQGFWDMIYFQVEDVRNKFAKLDELKRNDWKEKSDSVSKKEKKCVKKVTKSSGKMKTVRSTSALRDHIMKERAKFAKSTSAGELIVTSKTTELTSDTDSAFSSTDSVYSPKCHFELGEKQDANEPKKSL</sequence>
<dbReference type="Pfam" id="PF03359">
    <property type="entry name" value="GKAP"/>
    <property type="match status" value="1"/>
</dbReference>
<dbReference type="AlphaFoldDB" id="A0A443S4W3"/>
<comment type="similarity">
    <text evidence="1">Belongs to the SAPAP family.</text>
</comment>
<organism evidence="2 3">
    <name type="scientific">Leptotrombidium deliense</name>
    <dbReference type="NCBI Taxonomy" id="299467"/>
    <lineage>
        <taxon>Eukaryota</taxon>
        <taxon>Metazoa</taxon>
        <taxon>Ecdysozoa</taxon>
        <taxon>Arthropoda</taxon>
        <taxon>Chelicerata</taxon>
        <taxon>Arachnida</taxon>
        <taxon>Acari</taxon>
        <taxon>Acariformes</taxon>
        <taxon>Trombidiformes</taxon>
        <taxon>Prostigmata</taxon>
        <taxon>Anystina</taxon>
        <taxon>Parasitengona</taxon>
        <taxon>Trombiculoidea</taxon>
        <taxon>Trombiculidae</taxon>
        <taxon>Leptotrombidium</taxon>
    </lineage>
</organism>
<dbReference type="PANTHER" id="PTHR12353">
    <property type="entry name" value="DISKS LARGE-ASSOCIATED PROTEIN DAP SAP90/PSD-95-ASSOCIATED PROTEIN"/>
    <property type="match status" value="1"/>
</dbReference>
<dbReference type="STRING" id="299467.A0A443S4W3"/>
<dbReference type="OrthoDB" id="10023951at2759"/>
<dbReference type="InterPro" id="IPR005026">
    <property type="entry name" value="SAPAP"/>
</dbReference>
<dbReference type="Proteomes" id="UP000288716">
    <property type="component" value="Unassembled WGS sequence"/>
</dbReference>
<dbReference type="VEuPathDB" id="VectorBase:LDEU009473"/>
<reference evidence="2 3" key="1">
    <citation type="journal article" date="2018" name="Gigascience">
        <title>Genomes of trombidid mites reveal novel predicted allergens and laterally-transferred genes associated with secondary metabolism.</title>
        <authorList>
            <person name="Dong X."/>
            <person name="Chaisiri K."/>
            <person name="Xia D."/>
            <person name="Armstrong S.D."/>
            <person name="Fang Y."/>
            <person name="Donnelly M.J."/>
            <person name="Kadowaki T."/>
            <person name="McGarry J.W."/>
            <person name="Darby A.C."/>
            <person name="Makepeace B.L."/>
        </authorList>
    </citation>
    <scope>NUCLEOTIDE SEQUENCE [LARGE SCALE GENOMIC DNA]</scope>
    <source>
        <strain evidence="2">UoL-UT</strain>
    </source>
</reference>
<name>A0A443S4W3_9ACAR</name>
<evidence type="ECO:0000256" key="1">
    <source>
        <dbReference type="ARBA" id="ARBA00008839"/>
    </source>
</evidence>
<protein>
    <submittedName>
        <fullName evidence="2">Uncharacterized protein</fullName>
    </submittedName>
</protein>
<dbReference type="GO" id="GO:0023052">
    <property type="term" value="P:signaling"/>
    <property type="evidence" value="ECO:0007669"/>
    <property type="project" value="InterPro"/>
</dbReference>
<feature type="non-terminal residue" evidence="2">
    <location>
        <position position="1"/>
    </location>
</feature>
<evidence type="ECO:0000313" key="2">
    <source>
        <dbReference type="EMBL" id="RWS22567.1"/>
    </source>
</evidence>
<keyword evidence="3" id="KW-1185">Reference proteome</keyword>
<dbReference type="EMBL" id="NCKV01008439">
    <property type="protein sequence ID" value="RWS22567.1"/>
    <property type="molecule type" value="Genomic_DNA"/>
</dbReference>
<dbReference type="PANTHER" id="PTHR12353:SF1">
    <property type="entry name" value="DISKS LARGE-ASSOCIATED PROTEIN 5"/>
    <property type="match status" value="1"/>
</dbReference>
<comment type="caution">
    <text evidence="2">The sequence shown here is derived from an EMBL/GenBank/DDBJ whole genome shotgun (WGS) entry which is preliminary data.</text>
</comment>
<proteinExistence type="inferred from homology"/>
<evidence type="ECO:0000313" key="3">
    <source>
        <dbReference type="Proteomes" id="UP000288716"/>
    </source>
</evidence>